<evidence type="ECO:0000313" key="9">
    <source>
        <dbReference type="Proteomes" id="UP000319931"/>
    </source>
</evidence>
<organism evidence="8 9">
    <name type="scientific">Sphingomonas glacialis</name>
    <dbReference type="NCBI Taxonomy" id="658225"/>
    <lineage>
        <taxon>Bacteria</taxon>
        <taxon>Pseudomonadati</taxon>
        <taxon>Pseudomonadota</taxon>
        <taxon>Alphaproteobacteria</taxon>
        <taxon>Sphingomonadales</taxon>
        <taxon>Sphingomonadaceae</taxon>
        <taxon>Sphingomonas</taxon>
    </lineage>
</organism>
<feature type="compositionally biased region" description="Basic and acidic residues" evidence="5">
    <location>
        <begin position="1"/>
        <end position="16"/>
    </location>
</feature>
<dbReference type="AlphaFoldDB" id="A0A502FT03"/>
<feature type="transmembrane region" description="Helical" evidence="6">
    <location>
        <begin position="81"/>
        <end position="103"/>
    </location>
</feature>
<dbReference type="GO" id="GO:0012505">
    <property type="term" value="C:endomembrane system"/>
    <property type="evidence" value="ECO:0007669"/>
    <property type="project" value="UniProtKB-SubCell"/>
</dbReference>
<keyword evidence="3 6" id="KW-1133">Transmembrane helix</keyword>
<dbReference type="Proteomes" id="UP000319931">
    <property type="component" value="Unassembled WGS sequence"/>
</dbReference>
<keyword evidence="4 6" id="KW-0472">Membrane</keyword>
<evidence type="ECO:0000256" key="6">
    <source>
        <dbReference type="SAM" id="Phobius"/>
    </source>
</evidence>
<evidence type="ECO:0000256" key="3">
    <source>
        <dbReference type="ARBA" id="ARBA00022989"/>
    </source>
</evidence>
<feature type="compositionally biased region" description="Polar residues" evidence="5">
    <location>
        <begin position="22"/>
        <end position="32"/>
    </location>
</feature>
<reference evidence="8 9" key="1">
    <citation type="journal article" date="2019" name="Environ. Microbiol.">
        <title>Species interactions and distinct microbial communities in high Arctic permafrost affected cryosols are associated with the CH4 and CO2 gas fluxes.</title>
        <authorList>
            <person name="Altshuler I."/>
            <person name="Hamel J."/>
            <person name="Turney S."/>
            <person name="Magnuson E."/>
            <person name="Levesque R."/>
            <person name="Greer C."/>
            <person name="Whyte L.G."/>
        </authorList>
    </citation>
    <scope>NUCLEOTIDE SEQUENCE [LARGE SCALE GENOMIC DNA]</scope>
    <source>
        <strain evidence="8 9">E6.1</strain>
    </source>
</reference>
<keyword evidence="2 6" id="KW-0812">Transmembrane</keyword>
<dbReference type="InterPro" id="IPR003807">
    <property type="entry name" value="DUF202"/>
</dbReference>
<feature type="region of interest" description="Disordered" evidence="5">
    <location>
        <begin position="1"/>
        <end position="37"/>
    </location>
</feature>
<dbReference type="EMBL" id="RCZC01000003">
    <property type="protein sequence ID" value="TPG52605.1"/>
    <property type="molecule type" value="Genomic_DNA"/>
</dbReference>
<evidence type="ECO:0000256" key="2">
    <source>
        <dbReference type="ARBA" id="ARBA00022692"/>
    </source>
</evidence>
<feature type="domain" description="DUF202" evidence="7">
    <location>
        <begin position="44"/>
        <end position="105"/>
    </location>
</feature>
<sequence length="145" mass="15452">MEAQQQKDAERAHSKLADSAGKLTQSAEQQTDSADRRTELAADRTVLAAERTYAAWVRTGLAALASGIGARALLDTLVASWLIDVAGSVLILFSAFCFAAAVWRQIGTVAPPRPDTRRIPPALLILVNGVLVLVSLAALVGMWTR</sequence>
<feature type="transmembrane region" description="Helical" evidence="6">
    <location>
        <begin position="53"/>
        <end position="74"/>
    </location>
</feature>
<feature type="transmembrane region" description="Helical" evidence="6">
    <location>
        <begin position="123"/>
        <end position="143"/>
    </location>
</feature>
<evidence type="ECO:0000259" key="7">
    <source>
        <dbReference type="Pfam" id="PF02656"/>
    </source>
</evidence>
<evidence type="ECO:0000256" key="1">
    <source>
        <dbReference type="ARBA" id="ARBA00004127"/>
    </source>
</evidence>
<dbReference type="RefSeq" id="WP_140850520.1">
    <property type="nucleotide sequence ID" value="NZ_RCZC01000003.1"/>
</dbReference>
<dbReference type="Pfam" id="PF02656">
    <property type="entry name" value="DUF202"/>
    <property type="match status" value="1"/>
</dbReference>
<gene>
    <name evidence="8" type="ORF">EAH76_11970</name>
</gene>
<accession>A0A502FT03</accession>
<comment type="subcellular location">
    <subcellularLocation>
        <location evidence="1">Endomembrane system</location>
        <topology evidence="1">Multi-pass membrane protein</topology>
    </subcellularLocation>
</comment>
<evidence type="ECO:0000256" key="4">
    <source>
        <dbReference type="ARBA" id="ARBA00023136"/>
    </source>
</evidence>
<proteinExistence type="predicted"/>
<evidence type="ECO:0000313" key="8">
    <source>
        <dbReference type="EMBL" id="TPG52605.1"/>
    </source>
</evidence>
<evidence type="ECO:0000256" key="5">
    <source>
        <dbReference type="SAM" id="MobiDB-lite"/>
    </source>
</evidence>
<dbReference type="OrthoDB" id="582337at2"/>
<comment type="caution">
    <text evidence="8">The sequence shown here is derived from an EMBL/GenBank/DDBJ whole genome shotgun (WGS) entry which is preliminary data.</text>
</comment>
<protein>
    <submittedName>
        <fullName evidence="8">DUF202 domain-containing protein</fullName>
    </submittedName>
</protein>
<name>A0A502FT03_9SPHN</name>
<keyword evidence="9" id="KW-1185">Reference proteome</keyword>